<dbReference type="EMBL" id="GL433855">
    <property type="protein sequence ID" value="EFN52648.1"/>
    <property type="molecule type" value="Genomic_DNA"/>
</dbReference>
<dbReference type="PANTHER" id="PTHR10072">
    <property type="entry name" value="IRON-SULFUR CLUSTER ASSEMBLY PROTEIN"/>
    <property type="match status" value="1"/>
</dbReference>
<name>E1ZN93_CHLVA</name>
<dbReference type="InParanoid" id="E1ZN93"/>
<dbReference type="NCBIfam" id="TIGR00049">
    <property type="entry name" value="iron-sulfur cluster assembly accessory protein"/>
    <property type="match status" value="1"/>
</dbReference>
<dbReference type="InterPro" id="IPR017870">
    <property type="entry name" value="FeS_cluster_insertion_CS"/>
</dbReference>
<dbReference type="OMA" id="GCAGQEY"/>
<dbReference type="FunCoup" id="E1ZN93">
    <property type="interactions" value="962"/>
</dbReference>
<comment type="function">
    <text evidence="2">Involved in the assembly of mitochondrial iron-sulfur proteins. Probably involved in the binding of an intermediate of Fe/S cluster assembly.</text>
</comment>
<dbReference type="STRING" id="554065.E1ZN93"/>
<dbReference type="PANTHER" id="PTHR10072:SF41">
    <property type="entry name" value="IRON-SULFUR CLUSTER ASSEMBLY 1 HOMOLOG, MITOCHONDRIAL"/>
    <property type="match status" value="1"/>
</dbReference>
<comment type="similarity">
    <text evidence="1">Belongs to the HesB/IscA family.</text>
</comment>
<dbReference type="InterPro" id="IPR050322">
    <property type="entry name" value="Fe-S_cluster_asmbl/transfer"/>
</dbReference>
<dbReference type="InterPro" id="IPR035903">
    <property type="entry name" value="HesB-like_dom_sf"/>
</dbReference>
<evidence type="ECO:0000259" key="3">
    <source>
        <dbReference type="Pfam" id="PF01521"/>
    </source>
</evidence>
<dbReference type="FunFam" id="2.60.300.12:FF:000001">
    <property type="entry name" value="Iron-binding protein IscA"/>
    <property type="match status" value="1"/>
</dbReference>
<sequence length="106" mass="11778">AALELTDAAVERVKELLHKRNKEFLKLGVKTRGCNGMAYTLNYADSKGRFDEVVEQEGVKVLIDPGALMHVLGTKMDWVEDRLRSEFIFVNPNAKGTCGCGESFTV</sequence>
<protein>
    <recommendedName>
        <fullName evidence="3">Core domain-containing protein</fullName>
    </recommendedName>
</protein>
<dbReference type="eggNOG" id="KOG1120">
    <property type="taxonomic scope" value="Eukaryota"/>
</dbReference>
<dbReference type="InterPro" id="IPR000361">
    <property type="entry name" value="ATAP_core_dom"/>
</dbReference>
<evidence type="ECO:0000313" key="5">
    <source>
        <dbReference type="Proteomes" id="UP000008141"/>
    </source>
</evidence>
<dbReference type="RefSeq" id="XP_005844750.1">
    <property type="nucleotide sequence ID" value="XM_005844688.1"/>
</dbReference>
<feature type="non-terminal residue" evidence="4">
    <location>
        <position position="106"/>
    </location>
</feature>
<dbReference type="Gene3D" id="2.60.300.12">
    <property type="entry name" value="HesB-like domain"/>
    <property type="match status" value="1"/>
</dbReference>
<feature type="non-terminal residue" evidence="4">
    <location>
        <position position="1"/>
    </location>
</feature>
<keyword evidence="5" id="KW-1185">Reference proteome</keyword>
<dbReference type="KEGG" id="cvr:CHLNCDRAFT_14993"/>
<evidence type="ECO:0000256" key="1">
    <source>
        <dbReference type="ARBA" id="ARBA00006718"/>
    </source>
</evidence>
<dbReference type="GO" id="GO:0051537">
    <property type="term" value="F:2 iron, 2 sulfur cluster binding"/>
    <property type="evidence" value="ECO:0007669"/>
    <property type="project" value="TreeGrafter"/>
</dbReference>
<feature type="domain" description="Core" evidence="3">
    <location>
        <begin position="3"/>
        <end position="102"/>
    </location>
</feature>
<dbReference type="PROSITE" id="PS01152">
    <property type="entry name" value="HESB"/>
    <property type="match status" value="1"/>
</dbReference>
<dbReference type="AlphaFoldDB" id="E1ZN93"/>
<evidence type="ECO:0000313" key="4">
    <source>
        <dbReference type="EMBL" id="EFN52648.1"/>
    </source>
</evidence>
<proteinExistence type="inferred from homology"/>
<dbReference type="OrthoDB" id="333486at2759"/>
<dbReference type="Proteomes" id="UP000008141">
    <property type="component" value="Unassembled WGS sequence"/>
</dbReference>
<dbReference type="GO" id="GO:0016226">
    <property type="term" value="P:iron-sulfur cluster assembly"/>
    <property type="evidence" value="ECO:0007669"/>
    <property type="project" value="InterPro"/>
</dbReference>
<dbReference type="GO" id="GO:0005739">
    <property type="term" value="C:mitochondrion"/>
    <property type="evidence" value="ECO:0007669"/>
    <property type="project" value="TreeGrafter"/>
</dbReference>
<dbReference type="InterPro" id="IPR016092">
    <property type="entry name" value="ATAP"/>
</dbReference>
<accession>E1ZN93</accession>
<organism evidence="5">
    <name type="scientific">Chlorella variabilis</name>
    <name type="common">Green alga</name>
    <dbReference type="NCBI Taxonomy" id="554065"/>
    <lineage>
        <taxon>Eukaryota</taxon>
        <taxon>Viridiplantae</taxon>
        <taxon>Chlorophyta</taxon>
        <taxon>core chlorophytes</taxon>
        <taxon>Trebouxiophyceae</taxon>
        <taxon>Chlorellales</taxon>
        <taxon>Chlorellaceae</taxon>
        <taxon>Chlorella clade</taxon>
        <taxon>Chlorella</taxon>
    </lineage>
</organism>
<dbReference type="SUPFAM" id="SSF89360">
    <property type="entry name" value="HesB-like domain"/>
    <property type="match status" value="1"/>
</dbReference>
<gene>
    <name evidence="4" type="ORF">CHLNCDRAFT_14993</name>
</gene>
<dbReference type="Pfam" id="PF01521">
    <property type="entry name" value="Fe-S_biosyn"/>
    <property type="match status" value="1"/>
</dbReference>
<reference evidence="4 5" key="1">
    <citation type="journal article" date="2010" name="Plant Cell">
        <title>The Chlorella variabilis NC64A genome reveals adaptation to photosymbiosis, coevolution with viruses, and cryptic sex.</title>
        <authorList>
            <person name="Blanc G."/>
            <person name="Duncan G."/>
            <person name="Agarkova I."/>
            <person name="Borodovsky M."/>
            <person name="Gurnon J."/>
            <person name="Kuo A."/>
            <person name="Lindquist E."/>
            <person name="Lucas S."/>
            <person name="Pangilinan J."/>
            <person name="Polle J."/>
            <person name="Salamov A."/>
            <person name="Terry A."/>
            <person name="Yamada T."/>
            <person name="Dunigan D.D."/>
            <person name="Grigoriev I.V."/>
            <person name="Claverie J.M."/>
            <person name="Van Etten J.L."/>
        </authorList>
    </citation>
    <scope>NUCLEOTIDE SEQUENCE [LARGE SCALE GENOMIC DNA]</scope>
    <source>
        <strain evidence="4 5">NC64A</strain>
    </source>
</reference>
<evidence type="ECO:0000256" key="2">
    <source>
        <dbReference type="ARBA" id="ARBA00057984"/>
    </source>
</evidence>
<dbReference type="GeneID" id="17351984"/>